<evidence type="ECO:0000313" key="1">
    <source>
        <dbReference type="EMBL" id="MBF4469168.1"/>
    </source>
</evidence>
<evidence type="ECO:0000313" key="2">
    <source>
        <dbReference type="Proteomes" id="UP000658733"/>
    </source>
</evidence>
<dbReference type="RefSeq" id="WP_278523469.1">
    <property type="nucleotide sequence ID" value="NZ_JADIIN010000059.1"/>
</dbReference>
<dbReference type="EMBL" id="JADIIN010000059">
    <property type="protein sequence ID" value="MBF4469168.1"/>
    <property type="molecule type" value="Genomic_DNA"/>
</dbReference>
<dbReference type="Proteomes" id="UP000658733">
    <property type="component" value="Unassembled WGS sequence"/>
</dbReference>
<reference evidence="1" key="1">
    <citation type="submission" date="2020-10" db="EMBL/GenBank/DDBJ databases">
        <title>Dehalococcoides mccartyi of a TCE/Cr reducing biochatode.</title>
        <authorList>
            <person name="Matturro B."/>
        </authorList>
    </citation>
    <scope>NUCLEOTIDE SEQUENCE</scope>
    <source>
        <strain evidence="1">Bin4</strain>
    </source>
</reference>
<accession>A0A843ANT6</accession>
<name>A0A843ANT6_METAZ</name>
<protein>
    <submittedName>
        <fullName evidence="1">Uncharacterized protein</fullName>
    </submittedName>
</protein>
<sequence>MIKHPKWAKRLVSCPILPPNLETGESIVLVTVKMKHITKEQANELKKYLEEGSGKKLTLLNWDYYGDIRLYEKNSMGLVLRFRLE</sequence>
<gene>
    <name evidence="1" type="ORF">ISP01_07155</name>
</gene>
<organism evidence="1 2">
    <name type="scientific">Methanobrevibacter arboriphilus</name>
    <dbReference type="NCBI Taxonomy" id="39441"/>
    <lineage>
        <taxon>Archaea</taxon>
        <taxon>Methanobacteriati</taxon>
        <taxon>Methanobacteriota</taxon>
        <taxon>Methanomada group</taxon>
        <taxon>Methanobacteria</taxon>
        <taxon>Methanobacteriales</taxon>
        <taxon>Methanobacteriaceae</taxon>
        <taxon>Methanobrevibacter</taxon>
    </lineage>
</organism>
<proteinExistence type="predicted"/>
<dbReference type="AlphaFoldDB" id="A0A843ANT6"/>
<comment type="caution">
    <text evidence="1">The sequence shown here is derived from an EMBL/GenBank/DDBJ whole genome shotgun (WGS) entry which is preliminary data.</text>
</comment>